<dbReference type="Pfam" id="PF12056">
    <property type="entry name" value="DUF3537"/>
    <property type="match status" value="2"/>
</dbReference>
<keyword evidence="1" id="KW-0472">Membrane</keyword>
<dbReference type="InterPro" id="IPR021924">
    <property type="entry name" value="DUF3537"/>
</dbReference>
<evidence type="ECO:0000313" key="3">
    <source>
        <dbReference type="Proteomes" id="UP000026962"/>
    </source>
</evidence>
<dbReference type="HOGENOM" id="CLU_051432_0_0_1"/>
<sequence length="494" mass="54078">MEDDAPSSSPLLLLLPRNSPSSLSSSSAQHQHKQQYARCVSHARDELHSFRSCLAWMCVDHSTRARGAASWAVFLLLAVAAPSAATLALSSSPGGGGGGGGSPFDGQVQVSLTLAAALAYLTLTGLLKGRGLRRLLYLDRLRNDSEEVRSGYIEELAGSFRVLACFLLPCTLAEAAYKVYWYLAAPPFRSPWWSAAACAVEVASWAYRTAVFFMVCVLFRTICYLQILRMKGFAREFCRFADVAAVLESHRRIRKQLHRISHRYRRFILCCLVLVTASQFAALLATTRPHAQINLATAGELAVRRLKPSFPYPLVSSLGRIYGEKVNTPDQVEQGQVASHTLCSLSLVAGLLVCLQSAAKITHKTQAITSVAAGWHADATINAFDNALEDPNPDLPAIVGYLAPVNAYWMASGESSSSDSSSSDDDSSHSKSKYIPFQNNHCFQQRQALVTYLENNRAGITVYGFVVDRTWLHALFMIEFSLVMWLLGKTVGIS</sequence>
<feature type="transmembrane region" description="Helical" evidence="1">
    <location>
        <begin position="71"/>
        <end position="90"/>
    </location>
</feature>
<keyword evidence="1" id="KW-1133">Transmembrane helix</keyword>
<reference evidence="2" key="1">
    <citation type="submission" date="2015-04" db="UniProtKB">
        <authorList>
            <consortium name="EnsemblPlants"/>
        </authorList>
    </citation>
    <scope>IDENTIFICATION</scope>
</reference>
<proteinExistence type="predicted"/>
<reference evidence="2" key="2">
    <citation type="submission" date="2018-05" db="EMBL/GenBank/DDBJ databases">
        <title>OpunRS2 (Oryza punctata Reference Sequence Version 2).</title>
        <authorList>
            <person name="Zhang J."/>
            <person name="Kudrna D."/>
            <person name="Lee S."/>
            <person name="Talag J."/>
            <person name="Welchert J."/>
            <person name="Wing R.A."/>
        </authorList>
    </citation>
    <scope>NUCLEOTIDE SEQUENCE [LARGE SCALE GENOMIC DNA]</scope>
</reference>
<dbReference type="EnsemblPlants" id="OPUNC02G19050.1">
    <property type="protein sequence ID" value="OPUNC02G19050.1"/>
    <property type="gene ID" value="OPUNC02G19050"/>
</dbReference>
<dbReference type="PANTHER" id="PTHR31963">
    <property type="entry name" value="RAS GUANINE NUCLEOTIDE EXCHANGE FACTOR K"/>
    <property type="match status" value="1"/>
</dbReference>
<dbReference type="STRING" id="4537.A0A0E0K1C6"/>
<feature type="transmembrane region" description="Helical" evidence="1">
    <location>
        <begin position="162"/>
        <end position="185"/>
    </location>
</feature>
<feature type="transmembrane region" description="Helical" evidence="1">
    <location>
        <begin position="205"/>
        <end position="225"/>
    </location>
</feature>
<keyword evidence="1" id="KW-0812">Transmembrane</keyword>
<dbReference type="OMA" id="YKAYWYL"/>
<protein>
    <submittedName>
        <fullName evidence="2">Uncharacterized protein</fullName>
    </submittedName>
</protein>
<accession>A0A0E0K1C6</accession>
<feature type="transmembrane region" description="Helical" evidence="1">
    <location>
        <begin position="110"/>
        <end position="127"/>
    </location>
</feature>
<dbReference type="eggNOG" id="ENOG502QS17">
    <property type="taxonomic scope" value="Eukaryota"/>
</dbReference>
<dbReference type="Proteomes" id="UP000026962">
    <property type="component" value="Chromosome 2"/>
</dbReference>
<dbReference type="Gramene" id="OPUNC02G19050.1">
    <property type="protein sequence ID" value="OPUNC02G19050.1"/>
    <property type="gene ID" value="OPUNC02G19050"/>
</dbReference>
<keyword evidence="3" id="KW-1185">Reference proteome</keyword>
<name>A0A0E0K1C6_ORYPU</name>
<evidence type="ECO:0000313" key="2">
    <source>
        <dbReference type="EnsemblPlants" id="OPUNC02G19050.1"/>
    </source>
</evidence>
<feature type="transmembrane region" description="Helical" evidence="1">
    <location>
        <begin position="264"/>
        <end position="285"/>
    </location>
</feature>
<dbReference type="PANTHER" id="PTHR31963:SF29">
    <property type="entry name" value="OS02G0566400 PROTEIN"/>
    <property type="match status" value="1"/>
</dbReference>
<evidence type="ECO:0000256" key="1">
    <source>
        <dbReference type="SAM" id="Phobius"/>
    </source>
</evidence>
<organism evidence="2">
    <name type="scientific">Oryza punctata</name>
    <name type="common">Red rice</name>
    <dbReference type="NCBI Taxonomy" id="4537"/>
    <lineage>
        <taxon>Eukaryota</taxon>
        <taxon>Viridiplantae</taxon>
        <taxon>Streptophyta</taxon>
        <taxon>Embryophyta</taxon>
        <taxon>Tracheophyta</taxon>
        <taxon>Spermatophyta</taxon>
        <taxon>Magnoliopsida</taxon>
        <taxon>Liliopsida</taxon>
        <taxon>Poales</taxon>
        <taxon>Poaceae</taxon>
        <taxon>BOP clade</taxon>
        <taxon>Oryzoideae</taxon>
        <taxon>Oryzeae</taxon>
        <taxon>Oryzinae</taxon>
        <taxon>Oryza</taxon>
    </lineage>
</organism>
<dbReference type="AlphaFoldDB" id="A0A0E0K1C6"/>